<protein>
    <submittedName>
        <fullName evidence="1">Uncharacterized protein</fullName>
    </submittedName>
</protein>
<evidence type="ECO:0000313" key="1">
    <source>
        <dbReference type="EMBL" id="KAJ1201847.1"/>
    </source>
</evidence>
<dbReference type="EMBL" id="JANPWB010000003">
    <property type="protein sequence ID" value="KAJ1201847.1"/>
    <property type="molecule type" value="Genomic_DNA"/>
</dbReference>
<dbReference type="AlphaFoldDB" id="A0AAV7VKK7"/>
<evidence type="ECO:0000313" key="2">
    <source>
        <dbReference type="Proteomes" id="UP001066276"/>
    </source>
</evidence>
<organism evidence="1 2">
    <name type="scientific">Pleurodeles waltl</name>
    <name type="common">Iberian ribbed newt</name>
    <dbReference type="NCBI Taxonomy" id="8319"/>
    <lineage>
        <taxon>Eukaryota</taxon>
        <taxon>Metazoa</taxon>
        <taxon>Chordata</taxon>
        <taxon>Craniata</taxon>
        <taxon>Vertebrata</taxon>
        <taxon>Euteleostomi</taxon>
        <taxon>Amphibia</taxon>
        <taxon>Batrachia</taxon>
        <taxon>Caudata</taxon>
        <taxon>Salamandroidea</taxon>
        <taxon>Salamandridae</taxon>
        <taxon>Pleurodelinae</taxon>
        <taxon>Pleurodeles</taxon>
    </lineage>
</organism>
<name>A0AAV7VKK7_PLEWA</name>
<proteinExistence type="predicted"/>
<keyword evidence="2" id="KW-1185">Reference proteome</keyword>
<dbReference type="Proteomes" id="UP001066276">
    <property type="component" value="Chromosome 2_1"/>
</dbReference>
<sequence length="111" mass="12832">MKAIENGRTEEIKQDNEREIEIRRRKCMLLMLQDANDNHEKEPPIPLMCTLAIREIELTLMADSCSPFAITSNQPFIFLFSSGMRILIELDVRVVSYDGNIIKFLDISLVM</sequence>
<gene>
    <name evidence="1" type="ORF">NDU88_005651</name>
</gene>
<comment type="caution">
    <text evidence="1">The sequence shown here is derived from an EMBL/GenBank/DDBJ whole genome shotgun (WGS) entry which is preliminary data.</text>
</comment>
<reference evidence="1" key="1">
    <citation type="journal article" date="2022" name="bioRxiv">
        <title>Sequencing and chromosome-scale assembly of the giantPleurodeles waltlgenome.</title>
        <authorList>
            <person name="Brown T."/>
            <person name="Elewa A."/>
            <person name="Iarovenko S."/>
            <person name="Subramanian E."/>
            <person name="Araus A.J."/>
            <person name="Petzold A."/>
            <person name="Susuki M."/>
            <person name="Suzuki K.-i.T."/>
            <person name="Hayashi T."/>
            <person name="Toyoda A."/>
            <person name="Oliveira C."/>
            <person name="Osipova E."/>
            <person name="Leigh N.D."/>
            <person name="Simon A."/>
            <person name="Yun M.H."/>
        </authorList>
    </citation>
    <scope>NUCLEOTIDE SEQUENCE</scope>
    <source>
        <strain evidence="1">20211129_DDA</strain>
        <tissue evidence="1">Liver</tissue>
    </source>
</reference>
<accession>A0AAV7VKK7</accession>